<proteinExistence type="predicted"/>
<name>A0ABN0XCK4_9ALTE</name>
<evidence type="ECO:0000313" key="3">
    <source>
        <dbReference type="Proteomes" id="UP001501757"/>
    </source>
</evidence>
<protein>
    <recommendedName>
        <fullName evidence="1">Calcineurin-like phosphoesterase domain-containing protein</fullName>
    </recommendedName>
</protein>
<dbReference type="EMBL" id="BAAAEI010000014">
    <property type="protein sequence ID" value="GAA0360744.1"/>
    <property type="molecule type" value="Genomic_DNA"/>
</dbReference>
<dbReference type="InterPro" id="IPR004843">
    <property type="entry name" value="Calcineurin-like_PHP"/>
</dbReference>
<evidence type="ECO:0000259" key="1">
    <source>
        <dbReference type="Pfam" id="PF00149"/>
    </source>
</evidence>
<gene>
    <name evidence="2" type="ORF">GCM10009092_26240</name>
</gene>
<dbReference type="InterPro" id="IPR029052">
    <property type="entry name" value="Metallo-depent_PP-like"/>
</dbReference>
<dbReference type="InterPro" id="IPR050126">
    <property type="entry name" value="Ap4A_hydrolase"/>
</dbReference>
<accession>A0ABN0XCK4</accession>
<dbReference type="RefSeq" id="WP_146027103.1">
    <property type="nucleotide sequence ID" value="NZ_BAAAEI010000014.1"/>
</dbReference>
<keyword evidence="3" id="KW-1185">Reference proteome</keyword>
<dbReference type="SUPFAM" id="SSF56300">
    <property type="entry name" value="Metallo-dependent phosphatases"/>
    <property type="match status" value="1"/>
</dbReference>
<dbReference type="Pfam" id="PF00149">
    <property type="entry name" value="Metallophos"/>
    <property type="match status" value="1"/>
</dbReference>
<evidence type="ECO:0000313" key="2">
    <source>
        <dbReference type="EMBL" id="GAA0360744.1"/>
    </source>
</evidence>
<comment type="caution">
    <text evidence="2">The sequence shown here is derived from an EMBL/GenBank/DDBJ whole genome shotgun (WGS) entry which is preliminary data.</text>
</comment>
<reference evidence="2 3" key="1">
    <citation type="journal article" date="2019" name="Int. J. Syst. Evol. Microbiol.">
        <title>The Global Catalogue of Microorganisms (GCM) 10K type strain sequencing project: providing services to taxonomists for standard genome sequencing and annotation.</title>
        <authorList>
            <consortium name="The Broad Institute Genomics Platform"/>
            <consortium name="The Broad Institute Genome Sequencing Center for Infectious Disease"/>
            <person name="Wu L."/>
            <person name="Ma J."/>
        </authorList>
    </citation>
    <scope>NUCLEOTIDE SEQUENCE [LARGE SCALE GENOMIC DNA]</scope>
    <source>
        <strain evidence="2 3">JCM 13378</strain>
    </source>
</reference>
<dbReference type="Proteomes" id="UP001501757">
    <property type="component" value="Unassembled WGS sequence"/>
</dbReference>
<sequence length="250" mass="28316">MKQMDLARLLSGFTRLQTLDANESGKDYFVGDLAGQFSLLQRAMHKADFNPQQDRLFCTGNLIDHGQESLEVLELLSENWFYPVLGLHELMMLDALQRGHYLNWYVAGGHWAFDEDIRLKWDLGKACKALAKLPIAMIVRQKKHSPIGLVSRYPLDDFSQQGFELASLRELLDCLLNPSVPHRKGRRYDQFDCIVTGGEPASKIWSKGNVVGINLGGALLPKHGSLALFKRKKLHKAIDKSMQFHALNKD</sequence>
<dbReference type="Gene3D" id="3.60.21.10">
    <property type="match status" value="1"/>
</dbReference>
<dbReference type="PANTHER" id="PTHR42850:SF11">
    <property type="entry name" value="BIS(5'-NUCLEOSYL)-TETRAPHOSPHATASE [SYMMETRICAL]"/>
    <property type="match status" value="1"/>
</dbReference>
<organism evidence="2 3">
    <name type="scientific">Bowmanella denitrificans</name>
    <dbReference type="NCBI Taxonomy" id="366582"/>
    <lineage>
        <taxon>Bacteria</taxon>
        <taxon>Pseudomonadati</taxon>
        <taxon>Pseudomonadota</taxon>
        <taxon>Gammaproteobacteria</taxon>
        <taxon>Alteromonadales</taxon>
        <taxon>Alteromonadaceae</taxon>
        <taxon>Bowmanella</taxon>
    </lineage>
</organism>
<feature type="domain" description="Calcineurin-like phosphoesterase" evidence="1">
    <location>
        <begin position="29"/>
        <end position="120"/>
    </location>
</feature>
<dbReference type="PANTHER" id="PTHR42850">
    <property type="entry name" value="METALLOPHOSPHOESTERASE"/>
    <property type="match status" value="1"/>
</dbReference>